<reference evidence="4 5" key="1">
    <citation type="submission" date="2016-10" db="EMBL/GenBank/DDBJ databases">
        <authorList>
            <person name="de Groot N.N."/>
        </authorList>
    </citation>
    <scope>NUCLEOTIDE SEQUENCE [LARGE SCALE GENOMIC DNA]</scope>
    <source>
        <strain evidence="4 5">DSM 44945</strain>
    </source>
</reference>
<dbReference type="PANTHER" id="PTHR40027">
    <property type="entry name" value="CELL DIVISION PROTEIN DIVIC"/>
    <property type="match status" value="1"/>
</dbReference>
<dbReference type="EMBL" id="FOOK01000020">
    <property type="protein sequence ID" value="SFG20047.1"/>
    <property type="molecule type" value="Genomic_DNA"/>
</dbReference>
<dbReference type="AlphaFoldDB" id="A0A1I2Q1A5"/>
<evidence type="ECO:0000256" key="1">
    <source>
        <dbReference type="SAM" id="Coils"/>
    </source>
</evidence>
<dbReference type="STRING" id="201973.SAMN04488025_12049"/>
<feature type="transmembrane region" description="Helical" evidence="3">
    <location>
        <begin position="37"/>
        <end position="55"/>
    </location>
</feature>
<keyword evidence="3" id="KW-0812">Transmembrane</keyword>
<dbReference type="RefSeq" id="WP_177199120.1">
    <property type="nucleotide sequence ID" value="NZ_FOOK01000020.1"/>
</dbReference>
<dbReference type="Proteomes" id="UP000198661">
    <property type="component" value="Unassembled WGS sequence"/>
</dbReference>
<dbReference type="InterPro" id="IPR039076">
    <property type="entry name" value="DivIC"/>
</dbReference>
<name>A0A1I2Q1A5_9BACL</name>
<proteinExistence type="predicted"/>
<dbReference type="InterPro" id="IPR007060">
    <property type="entry name" value="FtsL/DivIC"/>
</dbReference>
<sequence>MAFVRKGNVVSLSSSRPSGTSEKRPSRLPRNVRRRRLIWLIVMITFFGWFLSEFVTQSGRIAAREAELKAKREELAALKKEQKALREEIKRLHDEEYLKELARKYGYQEPGEEIYTLPEGTN</sequence>
<dbReference type="Pfam" id="PF04977">
    <property type="entry name" value="DivIC"/>
    <property type="match status" value="1"/>
</dbReference>
<feature type="coiled-coil region" evidence="1">
    <location>
        <begin position="61"/>
        <end position="95"/>
    </location>
</feature>
<keyword evidence="1" id="KW-0175">Coiled coil</keyword>
<dbReference type="GO" id="GO:0051301">
    <property type="term" value="P:cell division"/>
    <property type="evidence" value="ECO:0007669"/>
    <property type="project" value="UniProtKB-KW"/>
</dbReference>
<dbReference type="PANTHER" id="PTHR40027:SF1">
    <property type="entry name" value="CELL DIVISION PROTEIN DIVIC"/>
    <property type="match status" value="1"/>
</dbReference>
<organism evidence="4 5">
    <name type="scientific">Planifilum fulgidum</name>
    <dbReference type="NCBI Taxonomy" id="201973"/>
    <lineage>
        <taxon>Bacteria</taxon>
        <taxon>Bacillati</taxon>
        <taxon>Bacillota</taxon>
        <taxon>Bacilli</taxon>
        <taxon>Bacillales</taxon>
        <taxon>Thermoactinomycetaceae</taxon>
        <taxon>Planifilum</taxon>
    </lineage>
</organism>
<evidence type="ECO:0000313" key="5">
    <source>
        <dbReference type="Proteomes" id="UP000198661"/>
    </source>
</evidence>
<gene>
    <name evidence="4" type="ORF">SAMN04488025_12049</name>
</gene>
<evidence type="ECO:0000256" key="3">
    <source>
        <dbReference type="SAM" id="Phobius"/>
    </source>
</evidence>
<protein>
    <submittedName>
        <fullName evidence="4">Cell division protein DivIC</fullName>
    </submittedName>
</protein>
<keyword evidence="4" id="KW-0131">Cell cycle</keyword>
<keyword evidence="4" id="KW-0132">Cell division</keyword>
<feature type="compositionally biased region" description="Polar residues" evidence="2">
    <location>
        <begin position="10"/>
        <end position="20"/>
    </location>
</feature>
<keyword evidence="3" id="KW-1133">Transmembrane helix</keyword>
<accession>A0A1I2Q1A5</accession>
<keyword evidence="5" id="KW-1185">Reference proteome</keyword>
<feature type="region of interest" description="Disordered" evidence="2">
    <location>
        <begin position="1"/>
        <end position="28"/>
    </location>
</feature>
<evidence type="ECO:0000256" key="2">
    <source>
        <dbReference type="SAM" id="MobiDB-lite"/>
    </source>
</evidence>
<keyword evidence="3" id="KW-0472">Membrane</keyword>
<evidence type="ECO:0000313" key="4">
    <source>
        <dbReference type="EMBL" id="SFG20047.1"/>
    </source>
</evidence>